<evidence type="ECO:0000313" key="1">
    <source>
        <dbReference type="EMBL" id="MBE0563671.1"/>
    </source>
</evidence>
<organism evidence="1 2">
    <name type="scientific">Brucella anthropi</name>
    <name type="common">Ochrobactrum anthropi</name>
    <dbReference type="NCBI Taxonomy" id="529"/>
    <lineage>
        <taxon>Bacteria</taxon>
        <taxon>Pseudomonadati</taxon>
        <taxon>Pseudomonadota</taxon>
        <taxon>Alphaproteobacteria</taxon>
        <taxon>Hyphomicrobiales</taxon>
        <taxon>Brucellaceae</taxon>
        <taxon>Brucella/Ochrobactrum group</taxon>
        <taxon>Brucella</taxon>
    </lineage>
</organism>
<dbReference type="AlphaFoldDB" id="A0A8I0TCX6"/>
<reference evidence="1" key="2">
    <citation type="submission" date="2020-10" db="EMBL/GenBank/DDBJ databases">
        <title>Enrichment of novel Verrucomicrobia, Bacteroidetes and Krumholzibacteria in an oxygen-limited, methane- and iron-fed bioreactor inoculated with Bothnian Sea sediments.</title>
        <authorList>
            <person name="Martins P.D."/>
            <person name="de Jong A."/>
            <person name="Lenstra W.K."/>
            <person name="van Helmond N.A.G.M."/>
            <person name="Slomp C.P."/>
            <person name="Jetten M.S.M."/>
            <person name="Welte C.U."/>
            <person name="Rasigraf O."/>
        </authorList>
    </citation>
    <scope>NUCLEOTIDE SEQUENCE</scope>
    <source>
        <strain evidence="1">MAG47</strain>
    </source>
</reference>
<name>A0A8I0TCX6_BRUAN</name>
<accession>A0A8I0TCX6</accession>
<sequence>MKIALDYDHTYSADPAFWGGFIRLCEYSGHEIHIVTARDERFDRTEPLEKIEDYIPVIYTRGIAKRWYCEHFVGDFMPDIWIDDRPESILENSPTSPDALALWRKNRDEAPCNGVFEEVEKIVTSRERRLLREARKEADAIKMRADARLADAMISDMER</sequence>
<proteinExistence type="predicted"/>
<comment type="caution">
    <text evidence="1">The sequence shown here is derived from an EMBL/GenBank/DDBJ whole genome shotgun (WGS) entry which is preliminary data.</text>
</comment>
<dbReference type="EMBL" id="JACZKO010000063">
    <property type="protein sequence ID" value="MBE0563671.1"/>
    <property type="molecule type" value="Genomic_DNA"/>
</dbReference>
<protein>
    <submittedName>
        <fullName evidence="1">Uncharacterized protein</fullName>
    </submittedName>
</protein>
<gene>
    <name evidence="1" type="ORF">IH622_23030</name>
</gene>
<evidence type="ECO:0000313" key="2">
    <source>
        <dbReference type="Proteomes" id="UP000642265"/>
    </source>
</evidence>
<reference evidence="1" key="1">
    <citation type="submission" date="2020-09" db="EMBL/GenBank/DDBJ databases">
        <authorList>
            <person name="Dalcin Martins P."/>
        </authorList>
    </citation>
    <scope>NUCLEOTIDE SEQUENCE</scope>
    <source>
        <strain evidence="1">MAG47</strain>
    </source>
</reference>
<dbReference type="Proteomes" id="UP000642265">
    <property type="component" value="Unassembled WGS sequence"/>
</dbReference>